<feature type="domain" description="UGSC-like" evidence="1">
    <location>
        <begin position="3"/>
        <end position="70"/>
    </location>
</feature>
<dbReference type="AlphaFoldDB" id="A0A381R8N1"/>
<organism evidence="2">
    <name type="scientific">marine metagenome</name>
    <dbReference type="NCBI Taxonomy" id="408172"/>
    <lineage>
        <taxon>unclassified sequences</taxon>
        <taxon>metagenomes</taxon>
        <taxon>ecological metagenomes</taxon>
    </lineage>
</organism>
<name>A0A381R8N1_9ZZZZ</name>
<dbReference type="InterPro" id="IPR057767">
    <property type="entry name" value="UGSC-like_dom"/>
</dbReference>
<sequence length="72" mass="7613">VHDIDDLERRGLAGVVVASEPFAEAAEEQARALGLDVARVFTAHPIQDRTDQEMQDLADGAVEALVSALTAA</sequence>
<dbReference type="Pfam" id="PF24696">
    <property type="entry name" value="UGSC"/>
    <property type="match status" value="1"/>
</dbReference>
<protein>
    <recommendedName>
        <fullName evidence="1">UGSC-like domain-containing protein</fullName>
    </recommendedName>
</protein>
<proteinExistence type="predicted"/>
<evidence type="ECO:0000259" key="1">
    <source>
        <dbReference type="Pfam" id="PF24696"/>
    </source>
</evidence>
<accession>A0A381R8N1</accession>
<reference evidence="2" key="1">
    <citation type="submission" date="2018-05" db="EMBL/GenBank/DDBJ databases">
        <authorList>
            <person name="Lanie J.A."/>
            <person name="Ng W.-L."/>
            <person name="Kazmierczak K.M."/>
            <person name="Andrzejewski T.M."/>
            <person name="Davidsen T.M."/>
            <person name="Wayne K.J."/>
            <person name="Tettelin H."/>
            <person name="Glass J.I."/>
            <person name="Rusch D."/>
            <person name="Podicherti R."/>
            <person name="Tsui H.-C.T."/>
            <person name="Winkler M.E."/>
        </authorList>
    </citation>
    <scope>NUCLEOTIDE SEQUENCE</scope>
</reference>
<evidence type="ECO:0000313" key="2">
    <source>
        <dbReference type="EMBL" id="SUZ87554.1"/>
    </source>
</evidence>
<dbReference type="EMBL" id="UINC01001729">
    <property type="protein sequence ID" value="SUZ87554.1"/>
    <property type="molecule type" value="Genomic_DNA"/>
</dbReference>
<gene>
    <name evidence="2" type="ORF">METZ01_LOCUS40408</name>
</gene>
<feature type="non-terminal residue" evidence="2">
    <location>
        <position position="1"/>
    </location>
</feature>